<dbReference type="GO" id="GO:0048367">
    <property type="term" value="P:shoot system development"/>
    <property type="evidence" value="ECO:0007669"/>
    <property type="project" value="InterPro"/>
</dbReference>
<name>A0AAV0PFS3_9ROSI</name>
<accession>A0AAV0PFS3</accession>
<comment type="caution">
    <text evidence="1">The sequence shown here is derived from an EMBL/GenBank/DDBJ whole genome shotgun (WGS) entry which is preliminary data.</text>
</comment>
<dbReference type="Proteomes" id="UP001154282">
    <property type="component" value="Unassembled WGS sequence"/>
</dbReference>
<dbReference type="PANTHER" id="PTHR33070:SF129">
    <property type="entry name" value="DUF241 DOMAIN PROTEIN"/>
    <property type="match status" value="1"/>
</dbReference>
<dbReference type="GO" id="GO:0048364">
    <property type="term" value="P:root development"/>
    <property type="evidence" value="ECO:0007669"/>
    <property type="project" value="InterPro"/>
</dbReference>
<evidence type="ECO:0000313" key="2">
    <source>
        <dbReference type="Proteomes" id="UP001154282"/>
    </source>
</evidence>
<dbReference type="Pfam" id="PF03087">
    <property type="entry name" value="BPS1"/>
    <property type="match status" value="1"/>
</dbReference>
<dbReference type="AlphaFoldDB" id="A0AAV0PFS3"/>
<keyword evidence="2" id="KW-1185">Reference proteome</keyword>
<gene>
    <name evidence="1" type="ORF">LITE_LOCUS38054</name>
</gene>
<organism evidence="1 2">
    <name type="scientific">Linum tenue</name>
    <dbReference type="NCBI Taxonomy" id="586396"/>
    <lineage>
        <taxon>Eukaryota</taxon>
        <taxon>Viridiplantae</taxon>
        <taxon>Streptophyta</taxon>
        <taxon>Embryophyta</taxon>
        <taxon>Tracheophyta</taxon>
        <taxon>Spermatophyta</taxon>
        <taxon>Magnoliopsida</taxon>
        <taxon>eudicotyledons</taxon>
        <taxon>Gunneridae</taxon>
        <taxon>Pentapetalae</taxon>
        <taxon>rosids</taxon>
        <taxon>fabids</taxon>
        <taxon>Malpighiales</taxon>
        <taxon>Linaceae</taxon>
        <taxon>Linum</taxon>
    </lineage>
</organism>
<dbReference type="PANTHER" id="PTHR33070">
    <property type="entry name" value="OS06G0725500 PROTEIN"/>
    <property type="match status" value="1"/>
</dbReference>
<protein>
    <submittedName>
        <fullName evidence="1">Uncharacterized protein</fullName>
    </submittedName>
</protein>
<dbReference type="EMBL" id="CAMGYJ010000008">
    <property type="protein sequence ID" value="CAI0469103.1"/>
    <property type="molecule type" value="Genomic_DNA"/>
</dbReference>
<proteinExistence type="predicted"/>
<reference evidence="1" key="1">
    <citation type="submission" date="2022-08" db="EMBL/GenBank/DDBJ databases">
        <authorList>
            <person name="Gutierrez-Valencia J."/>
        </authorList>
    </citation>
    <scope>NUCLEOTIDE SEQUENCE</scope>
</reference>
<sequence length="278" mass="30924">MAAASFHARSNSLPARSHPLISEIDEQICRLRQSQAASTSSSSSIGHNLNSLQVVYDCVDQLFQLSSTQQALINDQKCFNELLDGSLRLLDLCNTAKDALSQMKESVAELQSAIRRRQGGMEGETRRYLKSRKTVIKAIQKVLKGMENKKSTSSNNVETLSMLKEAESAVVKVLECLLAFISQTSSKPSSWSLFKRVASASSENEFADVDASLKTNKSNEEVQLHLKNLQPCIQDLEEGVESLLKNLQPCIQDLEEGVENLFRRLIKTRVSILNIHNL</sequence>
<dbReference type="InterPro" id="IPR004320">
    <property type="entry name" value="BPS1_pln"/>
</dbReference>
<evidence type="ECO:0000313" key="1">
    <source>
        <dbReference type="EMBL" id="CAI0469103.1"/>
    </source>
</evidence>